<dbReference type="Proteomes" id="UP000188533">
    <property type="component" value="Unassembled WGS sequence"/>
</dbReference>
<keyword evidence="1" id="KW-1133">Transmembrane helix</keyword>
<dbReference type="EMBL" id="BDGU01000051">
    <property type="protein sequence ID" value="GAW01083.1"/>
    <property type="molecule type" value="Genomic_DNA"/>
</dbReference>
<name>A0A1Q3E1F7_LENED</name>
<dbReference type="AlphaFoldDB" id="A0A1Q3E1F7"/>
<keyword evidence="1" id="KW-0472">Membrane</keyword>
<accession>A0A1Q3E1F7</accession>
<reference evidence="2 3" key="1">
    <citation type="submission" date="2016-08" db="EMBL/GenBank/DDBJ databases">
        <authorList>
            <consortium name="Lentinula edodes genome sequencing consortium"/>
            <person name="Sakamoto Y."/>
            <person name="Nakade K."/>
            <person name="Sato S."/>
            <person name="Yoshida Y."/>
            <person name="Miyazaki K."/>
            <person name="Natsume S."/>
            <person name="Konno N."/>
        </authorList>
    </citation>
    <scope>NUCLEOTIDE SEQUENCE [LARGE SCALE GENOMIC DNA]</scope>
    <source>
        <strain evidence="2 3">NBRC 111202</strain>
    </source>
</reference>
<reference evidence="2 3" key="2">
    <citation type="submission" date="2017-02" db="EMBL/GenBank/DDBJ databases">
        <title>A genome survey and senescence transcriptome analysis in Lentinula edodes.</title>
        <authorList>
            <person name="Sakamoto Y."/>
            <person name="Nakade K."/>
            <person name="Sato S."/>
            <person name="Yoshida Y."/>
            <person name="Miyazaki K."/>
            <person name="Natsume S."/>
            <person name="Konno N."/>
        </authorList>
    </citation>
    <scope>NUCLEOTIDE SEQUENCE [LARGE SCALE GENOMIC DNA]</scope>
    <source>
        <strain evidence="2 3">NBRC 111202</strain>
    </source>
</reference>
<organism evidence="2 3">
    <name type="scientific">Lentinula edodes</name>
    <name type="common">Shiitake mushroom</name>
    <name type="synonym">Lentinus edodes</name>
    <dbReference type="NCBI Taxonomy" id="5353"/>
    <lineage>
        <taxon>Eukaryota</taxon>
        <taxon>Fungi</taxon>
        <taxon>Dikarya</taxon>
        <taxon>Basidiomycota</taxon>
        <taxon>Agaricomycotina</taxon>
        <taxon>Agaricomycetes</taxon>
        <taxon>Agaricomycetidae</taxon>
        <taxon>Agaricales</taxon>
        <taxon>Marasmiineae</taxon>
        <taxon>Omphalotaceae</taxon>
        <taxon>Lentinula</taxon>
    </lineage>
</organism>
<sequence>MSYVSKSGIGSASSDVDQIAIELWKFWEPEGLDDVPCLNNKPSGGGCKMMHILIWSLAFLLLHALALFVARDNACYSYLPLPQDDRRIVLAAFVVF</sequence>
<evidence type="ECO:0000313" key="2">
    <source>
        <dbReference type="EMBL" id="GAW01083.1"/>
    </source>
</evidence>
<comment type="caution">
    <text evidence="2">The sequence shown here is derived from an EMBL/GenBank/DDBJ whole genome shotgun (WGS) entry which is preliminary data.</text>
</comment>
<protein>
    <submittedName>
        <fullName evidence="2">Uncharacterized protein</fullName>
    </submittedName>
</protein>
<keyword evidence="1" id="KW-0812">Transmembrane</keyword>
<feature type="transmembrane region" description="Helical" evidence="1">
    <location>
        <begin position="52"/>
        <end position="70"/>
    </location>
</feature>
<keyword evidence="3" id="KW-1185">Reference proteome</keyword>
<evidence type="ECO:0000256" key="1">
    <source>
        <dbReference type="SAM" id="Phobius"/>
    </source>
</evidence>
<proteinExistence type="predicted"/>
<gene>
    <name evidence="2" type="ORF">LENED_002655</name>
</gene>
<evidence type="ECO:0000313" key="3">
    <source>
        <dbReference type="Proteomes" id="UP000188533"/>
    </source>
</evidence>